<reference evidence="2" key="1">
    <citation type="submission" date="2022-11" db="UniProtKB">
        <authorList>
            <consortium name="WormBaseParasite"/>
        </authorList>
    </citation>
    <scope>IDENTIFICATION</scope>
</reference>
<proteinExistence type="predicted"/>
<dbReference type="Proteomes" id="UP000887565">
    <property type="component" value="Unplaced"/>
</dbReference>
<dbReference type="WBParaSite" id="nRc.2.0.1.t23580-RA">
    <property type="protein sequence ID" value="nRc.2.0.1.t23580-RA"/>
    <property type="gene ID" value="nRc.2.0.1.g23580"/>
</dbReference>
<name>A0A915JCQ4_ROMCU</name>
<evidence type="ECO:0000313" key="2">
    <source>
        <dbReference type="WBParaSite" id="nRc.2.0.1.t23580-RA"/>
    </source>
</evidence>
<keyword evidence="1" id="KW-1185">Reference proteome</keyword>
<protein>
    <submittedName>
        <fullName evidence="2">Uncharacterized protein</fullName>
    </submittedName>
</protein>
<dbReference type="AlphaFoldDB" id="A0A915JCQ4"/>
<organism evidence="1 2">
    <name type="scientific">Romanomermis culicivorax</name>
    <name type="common">Nematode worm</name>
    <dbReference type="NCBI Taxonomy" id="13658"/>
    <lineage>
        <taxon>Eukaryota</taxon>
        <taxon>Metazoa</taxon>
        <taxon>Ecdysozoa</taxon>
        <taxon>Nematoda</taxon>
        <taxon>Enoplea</taxon>
        <taxon>Dorylaimia</taxon>
        <taxon>Mermithida</taxon>
        <taxon>Mermithoidea</taxon>
        <taxon>Mermithidae</taxon>
        <taxon>Romanomermis</taxon>
    </lineage>
</organism>
<evidence type="ECO:0000313" key="1">
    <source>
        <dbReference type="Proteomes" id="UP000887565"/>
    </source>
</evidence>
<sequence length="62" mass="7078">MKKVILNAFIFAKVPFEKRVLMGLVLKKALAEGEVYPSGLPDFFFCVKLMIVDYQSSMEKFA</sequence>
<accession>A0A915JCQ4</accession>